<evidence type="ECO:0000313" key="3">
    <source>
        <dbReference type="Proteomes" id="UP000294535"/>
    </source>
</evidence>
<name>A0A4R6T5N9_9BACT</name>
<organism evidence="2 3">
    <name type="scientific">Algoriphagus boseongensis</name>
    <dbReference type="NCBI Taxonomy" id="1442587"/>
    <lineage>
        <taxon>Bacteria</taxon>
        <taxon>Pseudomonadati</taxon>
        <taxon>Bacteroidota</taxon>
        <taxon>Cytophagia</taxon>
        <taxon>Cytophagales</taxon>
        <taxon>Cyclobacteriaceae</taxon>
        <taxon>Algoriphagus</taxon>
    </lineage>
</organism>
<keyword evidence="3" id="KW-1185">Reference proteome</keyword>
<comment type="caution">
    <text evidence="2">The sequence shown here is derived from an EMBL/GenBank/DDBJ whole genome shotgun (WGS) entry which is preliminary data.</text>
</comment>
<sequence>MIHFFRKIRQQVLVQNKITRYLAYALGEIALVMIGILLALQVNTWNDQKKSEAAELAYYCRILDDFKLDQQLIDERIQLANERIATSRELLQELDAGTQDKTNLLNKFLLAIRGEAYVPRNATYKDLISSGNLKLLQDIEIKNSLIQFYAEQENKQVQLKQNRDEVIQEIFKMLNDSPDFGGLQEYDYVQKQLGSELIATLPNVDWTKDKNNVHYRKFQQVILFNLTMAEREKQHLATIHQLMEAPFQLLSEKCKGGTNQ</sequence>
<keyword evidence="1" id="KW-1133">Transmembrane helix</keyword>
<evidence type="ECO:0000313" key="2">
    <source>
        <dbReference type="EMBL" id="TDQ16629.1"/>
    </source>
</evidence>
<dbReference type="Pfam" id="PF19578">
    <property type="entry name" value="DUF6090"/>
    <property type="match status" value="1"/>
</dbReference>
<feature type="transmembrane region" description="Helical" evidence="1">
    <location>
        <begin position="21"/>
        <end position="40"/>
    </location>
</feature>
<keyword evidence="1" id="KW-0812">Transmembrane</keyword>
<gene>
    <name evidence="2" type="ORF">DFQ04_2751</name>
</gene>
<keyword evidence="1" id="KW-0472">Membrane</keyword>
<dbReference type="InterPro" id="IPR045749">
    <property type="entry name" value="DUF6090"/>
</dbReference>
<evidence type="ECO:0000256" key="1">
    <source>
        <dbReference type="SAM" id="Phobius"/>
    </source>
</evidence>
<proteinExistence type="predicted"/>
<dbReference type="Proteomes" id="UP000294535">
    <property type="component" value="Unassembled WGS sequence"/>
</dbReference>
<accession>A0A4R6T5N9</accession>
<reference evidence="2 3" key="1">
    <citation type="submission" date="2019-03" db="EMBL/GenBank/DDBJ databases">
        <title>Genomic Encyclopedia of Type Strains, Phase III (KMG-III): the genomes of soil and plant-associated and newly described type strains.</title>
        <authorList>
            <person name="Whitman W."/>
        </authorList>
    </citation>
    <scope>NUCLEOTIDE SEQUENCE [LARGE SCALE GENOMIC DNA]</scope>
    <source>
        <strain evidence="2 3">CECT 8446</strain>
    </source>
</reference>
<dbReference type="EMBL" id="SNYF01000007">
    <property type="protein sequence ID" value="TDQ16629.1"/>
    <property type="molecule type" value="Genomic_DNA"/>
</dbReference>
<dbReference type="AlphaFoldDB" id="A0A4R6T5N9"/>
<protein>
    <submittedName>
        <fullName evidence="2">Uncharacterized protein</fullName>
    </submittedName>
</protein>